<evidence type="ECO:0000313" key="3">
    <source>
        <dbReference type="Proteomes" id="UP000729402"/>
    </source>
</evidence>
<name>A0A8J5V369_ZIZPA</name>
<protein>
    <submittedName>
        <fullName evidence="2">Uncharacterized protein</fullName>
    </submittedName>
</protein>
<accession>A0A8J5V369</accession>
<proteinExistence type="predicted"/>
<dbReference type="EMBL" id="JAAALK010000510">
    <property type="protein sequence ID" value="KAG8044626.1"/>
    <property type="molecule type" value="Genomic_DNA"/>
</dbReference>
<gene>
    <name evidence="2" type="ORF">GUJ93_ZPchr0152g29217</name>
</gene>
<sequence length="140" mass="14902">MATARLGNWGKGFDGSGLHWNNRVKKSEAKTVTLFASSPLCTLDIKHRTNNLLLDIQHRTTVSRPAWSQPAEVAWAGVTPEGAKPTGNNTGGREADEGVRGHGGQATVGAEDGACGKRSGGQCRKECEVDINFLSNTTRV</sequence>
<reference evidence="2" key="2">
    <citation type="submission" date="2021-02" db="EMBL/GenBank/DDBJ databases">
        <authorList>
            <person name="Kimball J.A."/>
            <person name="Haas M.W."/>
            <person name="Macchietto M."/>
            <person name="Kono T."/>
            <person name="Duquette J."/>
            <person name="Shao M."/>
        </authorList>
    </citation>
    <scope>NUCLEOTIDE SEQUENCE</scope>
    <source>
        <tissue evidence="2">Fresh leaf tissue</tissue>
    </source>
</reference>
<feature type="region of interest" description="Disordered" evidence="1">
    <location>
        <begin position="76"/>
        <end position="114"/>
    </location>
</feature>
<keyword evidence="3" id="KW-1185">Reference proteome</keyword>
<reference evidence="2" key="1">
    <citation type="journal article" date="2021" name="bioRxiv">
        <title>Whole Genome Assembly and Annotation of Northern Wild Rice, Zizania palustris L., Supports a Whole Genome Duplication in the Zizania Genus.</title>
        <authorList>
            <person name="Haas M."/>
            <person name="Kono T."/>
            <person name="Macchietto M."/>
            <person name="Millas R."/>
            <person name="McGilp L."/>
            <person name="Shao M."/>
            <person name="Duquette J."/>
            <person name="Hirsch C.N."/>
            <person name="Kimball J."/>
        </authorList>
    </citation>
    <scope>NUCLEOTIDE SEQUENCE</scope>
    <source>
        <tissue evidence="2">Fresh leaf tissue</tissue>
    </source>
</reference>
<dbReference type="Proteomes" id="UP000729402">
    <property type="component" value="Unassembled WGS sequence"/>
</dbReference>
<evidence type="ECO:0000256" key="1">
    <source>
        <dbReference type="SAM" id="MobiDB-lite"/>
    </source>
</evidence>
<comment type="caution">
    <text evidence="2">The sequence shown here is derived from an EMBL/GenBank/DDBJ whole genome shotgun (WGS) entry which is preliminary data.</text>
</comment>
<organism evidence="2 3">
    <name type="scientific">Zizania palustris</name>
    <name type="common">Northern wild rice</name>
    <dbReference type="NCBI Taxonomy" id="103762"/>
    <lineage>
        <taxon>Eukaryota</taxon>
        <taxon>Viridiplantae</taxon>
        <taxon>Streptophyta</taxon>
        <taxon>Embryophyta</taxon>
        <taxon>Tracheophyta</taxon>
        <taxon>Spermatophyta</taxon>
        <taxon>Magnoliopsida</taxon>
        <taxon>Liliopsida</taxon>
        <taxon>Poales</taxon>
        <taxon>Poaceae</taxon>
        <taxon>BOP clade</taxon>
        <taxon>Oryzoideae</taxon>
        <taxon>Oryzeae</taxon>
        <taxon>Zizaniinae</taxon>
        <taxon>Zizania</taxon>
    </lineage>
</organism>
<dbReference type="AlphaFoldDB" id="A0A8J5V369"/>
<evidence type="ECO:0000313" key="2">
    <source>
        <dbReference type="EMBL" id="KAG8044626.1"/>
    </source>
</evidence>